<dbReference type="Proteomes" id="UP000790377">
    <property type="component" value="Unassembled WGS sequence"/>
</dbReference>
<accession>A0ACB8ARM3</accession>
<name>A0ACB8ARM3_9AGAM</name>
<proteinExistence type="predicted"/>
<dbReference type="EMBL" id="MU267596">
    <property type="protein sequence ID" value="KAH7915869.1"/>
    <property type="molecule type" value="Genomic_DNA"/>
</dbReference>
<keyword evidence="2" id="KW-1185">Reference proteome</keyword>
<sequence length="140" mass="16275">MMPTSLKGTLFALSIAAIANAHCNHPIYGSDDEWVFNLYKYPNCEINGTDSIQRFRTSQIPNAGQCWNVTKHFSPIMSASYYSPDFPMQGYSKPGCKGKNLFTSKYHSGRWWQGSWYDWESDHFSDEYQEFHSFRINGFR</sequence>
<comment type="caution">
    <text evidence="1">The sequence shown here is derived from an EMBL/GenBank/DDBJ whole genome shotgun (WGS) entry which is preliminary data.</text>
</comment>
<evidence type="ECO:0000313" key="1">
    <source>
        <dbReference type="EMBL" id="KAH7915869.1"/>
    </source>
</evidence>
<reference evidence="1" key="1">
    <citation type="journal article" date="2021" name="New Phytol.">
        <title>Evolutionary innovations through gain and loss of genes in the ectomycorrhizal Boletales.</title>
        <authorList>
            <person name="Wu G."/>
            <person name="Miyauchi S."/>
            <person name="Morin E."/>
            <person name="Kuo A."/>
            <person name="Drula E."/>
            <person name="Varga T."/>
            <person name="Kohler A."/>
            <person name="Feng B."/>
            <person name="Cao Y."/>
            <person name="Lipzen A."/>
            <person name="Daum C."/>
            <person name="Hundley H."/>
            <person name="Pangilinan J."/>
            <person name="Johnson J."/>
            <person name="Barry K."/>
            <person name="LaButti K."/>
            <person name="Ng V."/>
            <person name="Ahrendt S."/>
            <person name="Min B."/>
            <person name="Choi I.G."/>
            <person name="Park H."/>
            <person name="Plett J.M."/>
            <person name="Magnuson J."/>
            <person name="Spatafora J.W."/>
            <person name="Nagy L.G."/>
            <person name="Henrissat B."/>
            <person name="Grigoriev I.V."/>
            <person name="Yang Z.L."/>
            <person name="Xu J."/>
            <person name="Martin F.M."/>
        </authorList>
    </citation>
    <scope>NUCLEOTIDE SEQUENCE</scope>
    <source>
        <strain evidence="1">ATCC 28755</strain>
    </source>
</reference>
<protein>
    <submittedName>
        <fullName evidence="1">Uncharacterized protein</fullName>
    </submittedName>
</protein>
<organism evidence="1 2">
    <name type="scientific">Hygrophoropsis aurantiaca</name>
    <dbReference type="NCBI Taxonomy" id="72124"/>
    <lineage>
        <taxon>Eukaryota</taxon>
        <taxon>Fungi</taxon>
        <taxon>Dikarya</taxon>
        <taxon>Basidiomycota</taxon>
        <taxon>Agaricomycotina</taxon>
        <taxon>Agaricomycetes</taxon>
        <taxon>Agaricomycetidae</taxon>
        <taxon>Boletales</taxon>
        <taxon>Coniophorineae</taxon>
        <taxon>Hygrophoropsidaceae</taxon>
        <taxon>Hygrophoropsis</taxon>
    </lineage>
</organism>
<gene>
    <name evidence="1" type="ORF">BJ138DRAFT_1141054</name>
</gene>
<evidence type="ECO:0000313" key="2">
    <source>
        <dbReference type="Proteomes" id="UP000790377"/>
    </source>
</evidence>